<dbReference type="InterPro" id="IPR055105">
    <property type="entry name" value="FKRP_N"/>
</dbReference>
<dbReference type="OrthoDB" id="444255at2759"/>
<dbReference type="Proteomes" id="UP000235965">
    <property type="component" value="Unassembled WGS sequence"/>
</dbReference>
<protein>
    <submittedName>
        <fullName evidence="4">Fukutin-related protein</fullName>
    </submittedName>
</protein>
<evidence type="ECO:0000259" key="2">
    <source>
        <dbReference type="Pfam" id="PF04991"/>
    </source>
</evidence>
<dbReference type="FunCoup" id="A0A2J7RBB6">
    <property type="interactions" value="163"/>
</dbReference>
<dbReference type="EMBL" id="NEVH01005915">
    <property type="protein sequence ID" value="PNF38118.1"/>
    <property type="molecule type" value="Genomic_DNA"/>
</dbReference>
<dbReference type="GO" id="GO:0005794">
    <property type="term" value="C:Golgi apparatus"/>
    <property type="evidence" value="ECO:0007669"/>
    <property type="project" value="TreeGrafter"/>
</dbReference>
<accession>A0A2J7RBB6</accession>
<keyword evidence="1" id="KW-0812">Transmembrane</keyword>
<keyword evidence="1" id="KW-1133">Transmembrane helix</keyword>
<reference evidence="4 5" key="1">
    <citation type="submission" date="2017-12" db="EMBL/GenBank/DDBJ databases">
        <title>Hemimetabolous genomes reveal molecular basis of termite eusociality.</title>
        <authorList>
            <person name="Harrison M.C."/>
            <person name="Jongepier E."/>
            <person name="Robertson H.M."/>
            <person name="Arning N."/>
            <person name="Bitard-Feildel T."/>
            <person name="Chao H."/>
            <person name="Childers C.P."/>
            <person name="Dinh H."/>
            <person name="Doddapaneni H."/>
            <person name="Dugan S."/>
            <person name="Gowin J."/>
            <person name="Greiner C."/>
            <person name="Han Y."/>
            <person name="Hu H."/>
            <person name="Hughes D.S.T."/>
            <person name="Huylmans A.-K."/>
            <person name="Kemena C."/>
            <person name="Kremer L.P.M."/>
            <person name="Lee S.L."/>
            <person name="Lopez-Ezquerra A."/>
            <person name="Mallet L."/>
            <person name="Monroy-Kuhn J.M."/>
            <person name="Moser A."/>
            <person name="Murali S.C."/>
            <person name="Muzny D.M."/>
            <person name="Otani S."/>
            <person name="Piulachs M.-D."/>
            <person name="Poelchau M."/>
            <person name="Qu J."/>
            <person name="Schaub F."/>
            <person name="Wada-Katsumata A."/>
            <person name="Worley K.C."/>
            <person name="Xie Q."/>
            <person name="Ylla G."/>
            <person name="Poulsen M."/>
            <person name="Gibbs R.A."/>
            <person name="Schal C."/>
            <person name="Richards S."/>
            <person name="Belles X."/>
            <person name="Korb J."/>
            <person name="Bornberg-Bauer E."/>
        </authorList>
    </citation>
    <scope>NUCLEOTIDE SEQUENCE [LARGE SCALE GENOMIC DNA]</scope>
    <source>
        <tissue evidence="4">Whole body</tissue>
    </source>
</reference>
<keyword evidence="1" id="KW-0472">Membrane</keyword>
<evidence type="ECO:0000313" key="4">
    <source>
        <dbReference type="EMBL" id="PNF38118.1"/>
    </source>
</evidence>
<feature type="domain" description="FKRP stem" evidence="3">
    <location>
        <begin position="50"/>
        <end position="289"/>
    </location>
</feature>
<dbReference type="STRING" id="105785.A0A2J7RBB6"/>
<evidence type="ECO:0000313" key="5">
    <source>
        <dbReference type="Proteomes" id="UP000235965"/>
    </source>
</evidence>
<feature type="transmembrane region" description="Helical" evidence="1">
    <location>
        <begin position="7"/>
        <end position="28"/>
    </location>
</feature>
<dbReference type="InterPro" id="IPR052613">
    <property type="entry name" value="LicD_transferase"/>
</dbReference>
<dbReference type="PANTHER" id="PTHR13627">
    <property type="entry name" value="FUKUTIN RELATED PROTEIN"/>
    <property type="match status" value="1"/>
</dbReference>
<gene>
    <name evidence="4" type="ORF">B7P43_G15250</name>
</gene>
<feature type="domain" description="LicD/FKTN/FKRP nucleotidyltransferase" evidence="2">
    <location>
        <begin position="346"/>
        <end position="384"/>
    </location>
</feature>
<organism evidence="4 5">
    <name type="scientific">Cryptotermes secundus</name>
    <dbReference type="NCBI Taxonomy" id="105785"/>
    <lineage>
        <taxon>Eukaryota</taxon>
        <taxon>Metazoa</taxon>
        <taxon>Ecdysozoa</taxon>
        <taxon>Arthropoda</taxon>
        <taxon>Hexapoda</taxon>
        <taxon>Insecta</taxon>
        <taxon>Pterygota</taxon>
        <taxon>Neoptera</taxon>
        <taxon>Polyneoptera</taxon>
        <taxon>Dictyoptera</taxon>
        <taxon>Blattodea</taxon>
        <taxon>Blattoidea</taxon>
        <taxon>Termitoidae</taxon>
        <taxon>Kalotermitidae</taxon>
        <taxon>Cryptotermitinae</taxon>
        <taxon>Cryptotermes</taxon>
    </lineage>
</organism>
<evidence type="ECO:0000259" key="3">
    <source>
        <dbReference type="Pfam" id="PF22921"/>
    </source>
</evidence>
<proteinExistence type="predicted"/>
<dbReference type="AlphaFoldDB" id="A0A2J7RBB6"/>
<dbReference type="Pfam" id="PF22921">
    <property type="entry name" value="FKRP_N"/>
    <property type="match status" value="1"/>
</dbReference>
<keyword evidence="5" id="KW-1185">Reference proteome</keyword>
<evidence type="ECO:0000256" key="1">
    <source>
        <dbReference type="SAM" id="Phobius"/>
    </source>
</evidence>
<comment type="caution">
    <text evidence="4">The sequence shown here is derived from an EMBL/GenBank/DDBJ whole genome shotgun (WGS) entry which is preliminary data.</text>
</comment>
<dbReference type="PANTHER" id="PTHR13627:SF31">
    <property type="entry name" value="RIBITOL 5-PHOSPHATE TRANSFERASE FKRP"/>
    <property type="match status" value="1"/>
</dbReference>
<dbReference type="GO" id="GO:0035269">
    <property type="term" value="P:protein O-linked glycosylation via mannose"/>
    <property type="evidence" value="ECO:0007669"/>
    <property type="project" value="TreeGrafter"/>
</dbReference>
<name>A0A2J7RBB6_9NEOP</name>
<dbReference type="Pfam" id="PF04991">
    <property type="entry name" value="LicD"/>
    <property type="match status" value="1"/>
</dbReference>
<dbReference type="InParanoid" id="A0A2J7RBB6"/>
<sequence>MRIRVAKLVTLIVLLLNLSVLCCIWILFSRNDEAQSIQLNKSLISTPVPQTLKHIENSVTVIIRKSDFFENDITKTVGSILSILPNISVLIVSDVLPYPPLEVSNSATNVKVINMQFQLGHSNQERNPLYHVRTKYVLFVPDATRILSENSLHSMIFELKRQPHNIVAAPFSSMKTVSCLNIHLKIREWIIQYDLSDSDLCDAVKGKHAILIESRMLKKLPEALILPFPDALYIQTAAESIKVQLLQNTLFTDGSPLYKSHHAQWKIQQLEHVQQRQMFQNMGLKKVVRETGTVEWYGCNRDVPRCFGTVVDDMPQYLWEGKWTPPCCLAGLRRTARHVFTHLDQAGVRYWLEGGSLLGAMRAADILPWDYDVDIGMFREDIDRCPLLARARIQSVVDDDGFVWEKAGEGDFFRVQFSHINHLHVDIFPFYQRNSTMTKDTWFPTHKQDKEFPEHFLHPMASIEFIGQKVPAPNNIRDFLEFKFGKGVIENPQYPDPQKIKYSAGDDTFNQIN</sequence>
<dbReference type="InterPro" id="IPR007074">
    <property type="entry name" value="LicD/FKTN/FKRP_NTP_transf"/>
</dbReference>